<dbReference type="GO" id="GO:0070475">
    <property type="term" value="P:rRNA base methylation"/>
    <property type="evidence" value="ECO:0007669"/>
    <property type="project" value="TreeGrafter"/>
</dbReference>
<evidence type="ECO:0000313" key="4">
    <source>
        <dbReference type="Proteomes" id="UP000027361"/>
    </source>
</evidence>
<evidence type="ECO:0000256" key="2">
    <source>
        <dbReference type="ARBA" id="ARBA00022679"/>
    </source>
</evidence>
<dbReference type="InParanoid" id="A0A066VUF8"/>
<dbReference type="PANTHER" id="PTHR13393">
    <property type="entry name" value="SAM-DEPENDENT METHYLTRANSFERASE"/>
    <property type="match status" value="1"/>
</dbReference>
<proteinExistence type="predicted"/>
<dbReference type="InterPro" id="IPR029063">
    <property type="entry name" value="SAM-dependent_MTases_sf"/>
</dbReference>
<dbReference type="HOGENOM" id="CLU_536580_0_0_1"/>
<protein>
    <recommendedName>
        <fullName evidence="5">U6 small nuclear RNA (adenine-(43)-N(6))-methyltransferase</fullName>
    </recommendedName>
</protein>
<dbReference type="InterPro" id="IPR010286">
    <property type="entry name" value="METTL16/RlmF"/>
</dbReference>
<keyword evidence="1" id="KW-0489">Methyltransferase</keyword>
<dbReference type="GeneID" id="25267258"/>
<dbReference type="FunCoup" id="A0A066VUF8">
    <property type="interactions" value="195"/>
</dbReference>
<dbReference type="GO" id="GO:0008168">
    <property type="term" value="F:methyltransferase activity"/>
    <property type="evidence" value="ECO:0007669"/>
    <property type="project" value="UniProtKB-KW"/>
</dbReference>
<reference evidence="3 4" key="1">
    <citation type="submission" date="2014-05" db="EMBL/GenBank/DDBJ databases">
        <title>Draft genome sequence of a rare smut relative, Tilletiaria anomala UBC 951.</title>
        <authorList>
            <consortium name="DOE Joint Genome Institute"/>
            <person name="Toome M."/>
            <person name="Kuo A."/>
            <person name="Henrissat B."/>
            <person name="Lipzen A."/>
            <person name="Tritt A."/>
            <person name="Yoshinaga Y."/>
            <person name="Zane M."/>
            <person name="Barry K."/>
            <person name="Grigoriev I.V."/>
            <person name="Spatafora J.W."/>
            <person name="Aimea M.C."/>
        </authorList>
    </citation>
    <scope>NUCLEOTIDE SEQUENCE [LARGE SCALE GENOMIC DNA]</scope>
    <source>
        <strain evidence="3 4">UBC 951</strain>
    </source>
</reference>
<dbReference type="RefSeq" id="XP_013241986.1">
    <property type="nucleotide sequence ID" value="XM_013386532.1"/>
</dbReference>
<keyword evidence="2" id="KW-0808">Transferase</keyword>
<dbReference type="Pfam" id="PF05971">
    <property type="entry name" value="Methyltransf_10"/>
    <property type="match status" value="3"/>
</dbReference>
<dbReference type="Proteomes" id="UP000027361">
    <property type="component" value="Unassembled WGS sequence"/>
</dbReference>
<evidence type="ECO:0008006" key="5">
    <source>
        <dbReference type="Google" id="ProtNLM"/>
    </source>
</evidence>
<dbReference type="PANTHER" id="PTHR13393:SF0">
    <property type="entry name" value="RNA N6-ADENOSINE-METHYLTRANSFERASE METTL16"/>
    <property type="match status" value="1"/>
</dbReference>
<dbReference type="GO" id="GO:0005634">
    <property type="term" value="C:nucleus"/>
    <property type="evidence" value="ECO:0007669"/>
    <property type="project" value="TreeGrafter"/>
</dbReference>
<dbReference type="STRING" id="1037660.A0A066VUF8"/>
<keyword evidence="4" id="KW-1185">Reference proteome</keyword>
<name>A0A066VUF8_TILAU</name>
<evidence type="ECO:0000256" key="1">
    <source>
        <dbReference type="ARBA" id="ARBA00022603"/>
    </source>
</evidence>
<dbReference type="SUPFAM" id="SSF53335">
    <property type="entry name" value="S-adenosyl-L-methionine-dependent methyltransferases"/>
    <property type="match status" value="1"/>
</dbReference>
<dbReference type="OMA" id="IRWACER"/>
<sequence length="508" mass="55440">MHPRSPYARPDFHPNFEELAKKYPELEPLVAKGKARGSAIDYKDPAALRCLTTVLLRHDFSLHVELRSDRLCPPVPNRLNYILWLQDLLKEQQRILGVLRILLSAVDASLSPPSAKANDVAQGAEHTGCRLPACKRLRMEGPAAPAEQTQHTLGLDIGTGASLIYPLLGCASDASWSFVATDTDAVSMSHARATLASADLLTPIRNFPERIVILQREHKDTALIPSADELLAIAPPSDGANEETARRSLGPLASRLGATAASSTSSSRASDRDDVYDFTMCNPPFYGSLAEMRESASFKMAGPSAACTGSEQEMLTPGGEAAFVGKMIEESIKLHRMRQTVVAVETNKSMGAWTCRRTWYTSMLGLRKSVTEVVQKLKVHKIDNYLVTELLQGETKRWVIAWSFTYLRLDPLSLGLSPSSCTAFASILPPFPRRDAIIRWACERRGGSHGMASGTVHDGDSKRIRQLDDILASLYGAVHMRRSVRPAADADQIGPTWHVAEAGSSSSA</sequence>
<dbReference type="Gene3D" id="3.40.50.150">
    <property type="entry name" value="Vaccinia Virus protein VP39"/>
    <property type="match status" value="1"/>
</dbReference>
<comment type="caution">
    <text evidence="3">The sequence shown here is derived from an EMBL/GenBank/DDBJ whole genome shotgun (WGS) entry which is preliminary data.</text>
</comment>
<accession>A0A066VUF8</accession>
<organism evidence="3 4">
    <name type="scientific">Tilletiaria anomala (strain ATCC 24038 / CBS 436.72 / UBC 951)</name>
    <dbReference type="NCBI Taxonomy" id="1037660"/>
    <lineage>
        <taxon>Eukaryota</taxon>
        <taxon>Fungi</taxon>
        <taxon>Dikarya</taxon>
        <taxon>Basidiomycota</taxon>
        <taxon>Ustilaginomycotina</taxon>
        <taxon>Exobasidiomycetes</taxon>
        <taxon>Georgefischeriales</taxon>
        <taxon>Tilletiariaceae</taxon>
        <taxon>Tilletiaria</taxon>
    </lineage>
</organism>
<dbReference type="EMBL" id="JMSN01000072">
    <property type="protein sequence ID" value="KDN42205.1"/>
    <property type="molecule type" value="Genomic_DNA"/>
</dbReference>
<evidence type="ECO:0000313" key="3">
    <source>
        <dbReference type="EMBL" id="KDN42205.1"/>
    </source>
</evidence>
<gene>
    <name evidence="3" type="ORF">K437DRAFT_295422</name>
</gene>
<dbReference type="AlphaFoldDB" id="A0A066VUF8"/>
<dbReference type="OrthoDB" id="514248at2759"/>